<dbReference type="GO" id="GO:0016491">
    <property type="term" value="F:oxidoreductase activity"/>
    <property type="evidence" value="ECO:0007669"/>
    <property type="project" value="InterPro"/>
</dbReference>
<gene>
    <name evidence="2" type="ORF">METZ01_LOCUS168018</name>
</gene>
<dbReference type="PRINTS" id="PR00069">
    <property type="entry name" value="ALDKETRDTASE"/>
</dbReference>
<evidence type="ECO:0000259" key="1">
    <source>
        <dbReference type="Pfam" id="PF00248"/>
    </source>
</evidence>
<dbReference type="InterPro" id="IPR023210">
    <property type="entry name" value="NADP_OxRdtase_dom"/>
</dbReference>
<dbReference type="PANTHER" id="PTHR43312">
    <property type="entry name" value="D-THREO-ALDOSE 1-DEHYDROGENASE"/>
    <property type="match status" value="1"/>
</dbReference>
<dbReference type="InterPro" id="IPR053135">
    <property type="entry name" value="AKR2_Oxidoreductase"/>
</dbReference>
<name>A0A382BNB3_9ZZZZ</name>
<proteinExistence type="predicted"/>
<feature type="domain" description="NADP-dependent oxidoreductase" evidence="1">
    <location>
        <begin position="3"/>
        <end position="227"/>
    </location>
</feature>
<dbReference type="AlphaFoldDB" id="A0A382BNB3"/>
<protein>
    <recommendedName>
        <fullName evidence="1">NADP-dependent oxidoreductase domain-containing protein</fullName>
    </recommendedName>
</protein>
<dbReference type="SUPFAM" id="SSF51430">
    <property type="entry name" value="NAD(P)-linked oxidoreductase"/>
    <property type="match status" value="1"/>
</dbReference>
<feature type="non-terminal residue" evidence="2">
    <location>
        <position position="247"/>
    </location>
</feature>
<accession>A0A382BNB3</accession>
<dbReference type="Gene3D" id="3.20.20.100">
    <property type="entry name" value="NADP-dependent oxidoreductase domain"/>
    <property type="match status" value="1"/>
</dbReference>
<dbReference type="EMBL" id="UINC01030563">
    <property type="protein sequence ID" value="SVB15164.1"/>
    <property type="molecule type" value="Genomic_DNA"/>
</dbReference>
<evidence type="ECO:0000313" key="2">
    <source>
        <dbReference type="EMBL" id="SVB15164.1"/>
    </source>
</evidence>
<sequence>MWIGTELYNGSYGKFYKQNDIDNILSFANEIGVDKIDTAECYKVENIIGNSLKNMKNKFKVATKFGHEIHGNNKISSFSLNSVKKQLENSLKSLQVDYIDLYYFHSGSNLEFQNDEVWGFLNSMQVSGLIRELGLSLKHDLVISEDYYQINLAKDYGISVVQTVLNKYSQCSLKYVIPYCQDNNIKVLGRMPLAKGLLTGKYDSNHVFNDHDIRSKSEKLNHNIIDNHKQENYHSALKCCINHVDEV</sequence>
<dbReference type="PANTHER" id="PTHR43312:SF1">
    <property type="entry name" value="NADP-DEPENDENT OXIDOREDUCTASE DOMAIN-CONTAINING PROTEIN"/>
    <property type="match status" value="1"/>
</dbReference>
<dbReference type="Pfam" id="PF00248">
    <property type="entry name" value="Aldo_ket_red"/>
    <property type="match status" value="1"/>
</dbReference>
<dbReference type="InterPro" id="IPR036812">
    <property type="entry name" value="NAD(P)_OxRdtase_dom_sf"/>
</dbReference>
<dbReference type="InterPro" id="IPR020471">
    <property type="entry name" value="AKR"/>
</dbReference>
<reference evidence="2" key="1">
    <citation type="submission" date="2018-05" db="EMBL/GenBank/DDBJ databases">
        <authorList>
            <person name="Lanie J.A."/>
            <person name="Ng W.-L."/>
            <person name="Kazmierczak K.M."/>
            <person name="Andrzejewski T.M."/>
            <person name="Davidsen T.M."/>
            <person name="Wayne K.J."/>
            <person name="Tettelin H."/>
            <person name="Glass J.I."/>
            <person name="Rusch D."/>
            <person name="Podicherti R."/>
            <person name="Tsui H.-C.T."/>
            <person name="Winkler M.E."/>
        </authorList>
    </citation>
    <scope>NUCLEOTIDE SEQUENCE</scope>
</reference>
<organism evidence="2">
    <name type="scientific">marine metagenome</name>
    <dbReference type="NCBI Taxonomy" id="408172"/>
    <lineage>
        <taxon>unclassified sequences</taxon>
        <taxon>metagenomes</taxon>
        <taxon>ecological metagenomes</taxon>
    </lineage>
</organism>